<dbReference type="InterPro" id="IPR050864">
    <property type="entry name" value="Bacterial_PTS_Sugar_Transport"/>
</dbReference>
<dbReference type="PROSITE" id="PS51104">
    <property type="entry name" value="PTS_EIIC_TYPE_2"/>
    <property type="match status" value="1"/>
</dbReference>
<evidence type="ECO:0000256" key="8">
    <source>
        <dbReference type="ARBA" id="ARBA00022683"/>
    </source>
</evidence>
<evidence type="ECO:0000256" key="5">
    <source>
        <dbReference type="ARBA" id="ARBA00022553"/>
    </source>
</evidence>
<keyword evidence="7" id="KW-0808">Transferase</keyword>
<feature type="transmembrane region" description="Helical" evidence="12">
    <location>
        <begin position="389"/>
        <end position="408"/>
    </location>
</feature>
<keyword evidence="5" id="KW-0597">Phosphoprotein</keyword>
<name>A0A2G3DSC3_9FIRM</name>
<feature type="transmembrane region" description="Helical" evidence="12">
    <location>
        <begin position="607"/>
        <end position="628"/>
    </location>
</feature>
<evidence type="ECO:0000259" key="15">
    <source>
        <dbReference type="PROSITE" id="PS51104"/>
    </source>
</evidence>
<evidence type="ECO:0000256" key="4">
    <source>
        <dbReference type="ARBA" id="ARBA00022475"/>
    </source>
</evidence>
<accession>A0A2G3DSC3</accession>
<evidence type="ECO:0000256" key="12">
    <source>
        <dbReference type="SAM" id="Phobius"/>
    </source>
</evidence>
<dbReference type="InterPro" id="IPR016152">
    <property type="entry name" value="PTrfase/Anion_transptr"/>
</dbReference>
<feature type="domain" description="PTS EIIC type-2" evidence="15">
    <location>
        <begin position="289"/>
        <end position="634"/>
    </location>
</feature>
<evidence type="ECO:0000259" key="14">
    <source>
        <dbReference type="PROSITE" id="PS51099"/>
    </source>
</evidence>
<feature type="domain" description="PTS EIIB type-2" evidence="14">
    <location>
        <begin position="169"/>
        <end position="264"/>
    </location>
</feature>
<keyword evidence="10 12" id="KW-1133">Transmembrane helix</keyword>
<reference evidence="16 17" key="2">
    <citation type="submission" date="2017-10" db="EMBL/GenBank/DDBJ databases">
        <authorList>
            <person name="Banno H."/>
            <person name="Chua N.-H."/>
        </authorList>
    </citation>
    <scope>NUCLEOTIDE SEQUENCE [LARGE SCALE GENOMIC DNA]</scope>
    <source>
        <strain evidence="16 17">JK626</strain>
    </source>
</reference>
<dbReference type="GO" id="GO:0090563">
    <property type="term" value="F:protein-phosphocysteine-sugar phosphotransferase activity"/>
    <property type="evidence" value="ECO:0007669"/>
    <property type="project" value="TreeGrafter"/>
</dbReference>
<dbReference type="Gene3D" id="3.40.50.2300">
    <property type="match status" value="1"/>
</dbReference>
<dbReference type="AlphaFoldDB" id="A0A2G3DSC3"/>
<dbReference type="GO" id="GO:0005351">
    <property type="term" value="F:carbohydrate:proton symporter activity"/>
    <property type="evidence" value="ECO:0007669"/>
    <property type="project" value="InterPro"/>
</dbReference>
<dbReference type="Pfam" id="PF02378">
    <property type="entry name" value="PTS_EIIC"/>
    <property type="match status" value="1"/>
</dbReference>
<dbReference type="InterPro" id="IPR003353">
    <property type="entry name" value="PTS_IIB_fruc"/>
</dbReference>
<dbReference type="PROSITE" id="PS00372">
    <property type="entry name" value="PTS_EIIA_TYPE_2_HIS"/>
    <property type="match status" value="1"/>
</dbReference>
<feature type="transmembrane region" description="Helical" evidence="12">
    <location>
        <begin position="336"/>
        <end position="358"/>
    </location>
</feature>
<dbReference type="GO" id="GO:0009401">
    <property type="term" value="P:phosphoenolpyruvate-dependent sugar phosphotransferase system"/>
    <property type="evidence" value="ECO:0007669"/>
    <property type="project" value="UniProtKB-KW"/>
</dbReference>
<evidence type="ECO:0000256" key="9">
    <source>
        <dbReference type="ARBA" id="ARBA00022692"/>
    </source>
</evidence>
<dbReference type="InterPro" id="IPR003501">
    <property type="entry name" value="PTS_EIIB_2/3"/>
</dbReference>
<evidence type="ECO:0000313" key="16">
    <source>
        <dbReference type="EMBL" id="PHU33942.1"/>
    </source>
</evidence>
<feature type="transmembrane region" description="Helical" evidence="12">
    <location>
        <begin position="297"/>
        <end position="316"/>
    </location>
</feature>
<dbReference type="NCBIfam" id="TIGR00848">
    <property type="entry name" value="fruA"/>
    <property type="match status" value="1"/>
</dbReference>
<dbReference type="InterPro" id="IPR036095">
    <property type="entry name" value="PTS_EIIB-like_sf"/>
</dbReference>
<dbReference type="InterPro" id="IPR013011">
    <property type="entry name" value="PTS_EIIB_2"/>
</dbReference>
<sequence length="634" mass="65350">MKISEFIDPRGIQLGVSLADQNEAIDKLIALHEAVGNLNDAAAFKSAILEREAKGSTAIGNGIAVPHGKSAAVAKAGLVGITCPDGVDYKALDGKNSDLLFMIAAPEGGADTHLEVLSKLMTMLMDASFCKKLVAAKSVDEFLGLIDEKEAEKDASQSTSAAATGSKKLVAVTACPTGIAHTFMAAEALELKAKELGYGIKVEKDGSGGAKDVLSSKEIEEADAVIIACDKNIDMQRFHGKKVVMASTKEAIHSPETLIEKADKASVYQHASGGIKTTDSSNESVGRKIYKHLMNGVSHMLPFVIGGGVLIAIAFLLDDYSIDPSNFGSNTPVAAWFKTIGGGAFGFMLPILAGFIAMSIADRPGLAVGFVGGYLASTGATFASPGGDIPSAFLGALVAGFAAGYIVLGLRKLCEALPASLEGIKPVFIYPLFGTLLISVVMCAINPIMGALNSGLTSLLEGMGTSSMIALGVLLGAMMATDMGGPFNKAAYVFGTASLAAANETGWMIMAAVMVGGMVPPIAIALATIFFPKKFTENERKSGPVNFIMGFCFITEGAIPFAAADPLRVIPSLMVGSGLAGALSMAFKCTLMAPHGGIFVFPVVGNVALYLVALLAGSAASCLLLGILKKNVAQ</sequence>
<dbReference type="SUPFAM" id="SSF52794">
    <property type="entry name" value="PTS system IIB component-like"/>
    <property type="match status" value="1"/>
</dbReference>
<dbReference type="GO" id="GO:0022877">
    <property type="term" value="F:protein-N(PI)-phosphohistidine-fructose phosphotransferase system transporter activity"/>
    <property type="evidence" value="ECO:0007669"/>
    <property type="project" value="InterPro"/>
</dbReference>
<dbReference type="CDD" id="cd00211">
    <property type="entry name" value="PTS_IIA_fru"/>
    <property type="match status" value="1"/>
</dbReference>
<feature type="transmembrane region" description="Helical" evidence="12">
    <location>
        <begin position="543"/>
        <end position="562"/>
    </location>
</feature>
<dbReference type="EMBL" id="PDYF01000045">
    <property type="protein sequence ID" value="PHU33942.1"/>
    <property type="molecule type" value="Genomic_DNA"/>
</dbReference>
<feature type="transmembrane region" description="Helical" evidence="12">
    <location>
        <begin position="507"/>
        <end position="531"/>
    </location>
</feature>
<dbReference type="InterPro" id="IPR013014">
    <property type="entry name" value="PTS_EIIC_2"/>
</dbReference>
<feature type="transmembrane region" description="Helical" evidence="12">
    <location>
        <begin position="428"/>
        <end position="448"/>
    </location>
</feature>
<dbReference type="FunFam" id="3.40.50.2300:FF:000014">
    <property type="entry name" value="PTS system fructose-like transporter subunit IIB"/>
    <property type="match status" value="1"/>
</dbReference>
<proteinExistence type="predicted"/>
<dbReference type="NCBIfam" id="TIGR00829">
    <property type="entry name" value="FRU"/>
    <property type="match status" value="1"/>
</dbReference>
<dbReference type="PROSITE" id="PS51094">
    <property type="entry name" value="PTS_EIIA_TYPE_2"/>
    <property type="match status" value="1"/>
</dbReference>
<comment type="caution">
    <text evidence="16">The sequence shown here is derived from an EMBL/GenBank/DDBJ whole genome shotgun (WGS) entry which is preliminary data.</text>
</comment>
<dbReference type="GO" id="GO:0005737">
    <property type="term" value="C:cytoplasm"/>
    <property type="evidence" value="ECO:0007669"/>
    <property type="project" value="UniProtKB-SubCell"/>
</dbReference>
<dbReference type="RefSeq" id="WP_099392633.1">
    <property type="nucleotide sequence ID" value="NZ_PDYF01000045.1"/>
</dbReference>
<keyword evidence="6" id="KW-0762">Sugar transport</keyword>
<keyword evidence="11 12" id="KW-0472">Membrane</keyword>
<dbReference type="GO" id="GO:0005886">
    <property type="term" value="C:plasma membrane"/>
    <property type="evidence" value="ECO:0007669"/>
    <property type="project" value="UniProtKB-SubCell"/>
</dbReference>
<keyword evidence="9 12" id="KW-0812">Transmembrane</keyword>
<dbReference type="Gene3D" id="3.40.930.10">
    <property type="entry name" value="Mannitol-specific EII, Chain A"/>
    <property type="match status" value="1"/>
</dbReference>
<evidence type="ECO:0000256" key="6">
    <source>
        <dbReference type="ARBA" id="ARBA00022597"/>
    </source>
</evidence>
<evidence type="ECO:0000256" key="10">
    <source>
        <dbReference type="ARBA" id="ARBA00022989"/>
    </source>
</evidence>
<keyword evidence="8" id="KW-0598">Phosphotransferase system</keyword>
<feature type="transmembrane region" description="Helical" evidence="12">
    <location>
        <begin position="365"/>
        <end position="383"/>
    </location>
</feature>
<organism evidence="16 17">
    <name type="scientific">Pseudobutyrivibrio ruminis</name>
    <dbReference type="NCBI Taxonomy" id="46206"/>
    <lineage>
        <taxon>Bacteria</taxon>
        <taxon>Bacillati</taxon>
        <taxon>Bacillota</taxon>
        <taxon>Clostridia</taxon>
        <taxon>Lachnospirales</taxon>
        <taxon>Lachnospiraceae</taxon>
        <taxon>Pseudobutyrivibrio</taxon>
    </lineage>
</organism>
<gene>
    <name evidence="16" type="ORF">CSX01_12440</name>
</gene>
<dbReference type="InterPro" id="IPR004715">
    <property type="entry name" value="PTS_IIA_fruc"/>
</dbReference>
<comment type="subcellular location">
    <subcellularLocation>
        <location evidence="1">Cell inner membrane</location>
        <topology evidence="1">Multi-pass membrane protein</topology>
    </subcellularLocation>
    <subcellularLocation>
        <location evidence="2">Cytoplasm</location>
    </subcellularLocation>
</comment>
<evidence type="ECO:0000313" key="17">
    <source>
        <dbReference type="Proteomes" id="UP000225889"/>
    </source>
</evidence>
<dbReference type="NCBIfam" id="TIGR01427">
    <property type="entry name" value="PTS_IIC_fructo"/>
    <property type="match status" value="1"/>
</dbReference>
<dbReference type="InterPro" id="IPR003352">
    <property type="entry name" value="PTS_EIIC"/>
</dbReference>
<dbReference type="Proteomes" id="UP000225889">
    <property type="component" value="Unassembled WGS sequence"/>
</dbReference>
<keyword evidence="3" id="KW-0813">Transport</keyword>
<feature type="domain" description="PTS EIIA type-2" evidence="13">
    <location>
        <begin position="5"/>
        <end position="149"/>
    </location>
</feature>
<reference evidence="16 17" key="1">
    <citation type="submission" date="2017-10" db="EMBL/GenBank/DDBJ databases">
        <title>Resolving the taxonomy of Roseburia spp., Eubacterium rectale and Agathobacter spp. through phylogenomic analysis.</title>
        <authorList>
            <person name="Sheridan P.O."/>
            <person name="Walker A.W."/>
            <person name="Duncan S.H."/>
            <person name="Scott K.P."/>
            <person name="Toole P.W.O."/>
            <person name="Luis P."/>
            <person name="Flint H.J."/>
        </authorList>
    </citation>
    <scope>NUCLEOTIDE SEQUENCE [LARGE SCALE GENOMIC DNA]</scope>
    <source>
        <strain evidence="16 17">JK626</strain>
    </source>
</reference>
<dbReference type="PANTHER" id="PTHR30505:SF28">
    <property type="entry name" value="PTS SYSTEM 2-O-ALPHA-MANNOSYL-D-GLYCERATE-SPECIFIC EIIABC COMPONENT"/>
    <property type="match status" value="1"/>
</dbReference>
<dbReference type="InterPro" id="IPR002178">
    <property type="entry name" value="PTS_EIIA_type-2_dom"/>
</dbReference>
<dbReference type="Pfam" id="PF02302">
    <property type="entry name" value="PTS_IIB"/>
    <property type="match status" value="1"/>
</dbReference>
<dbReference type="CDD" id="cd05569">
    <property type="entry name" value="PTS_IIB_fructose"/>
    <property type="match status" value="1"/>
</dbReference>
<dbReference type="SUPFAM" id="SSF55804">
    <property type="entry name" value="Phoshotransferase/anion transport protein"/>
    <property type="match status" value="1"/>
</dbReference>
<evidence type="ECO:0000256" key="11">
    <source>
        <dbReference type="ARBA" id="ARBA00023136"/>
    </source>
</evidence>
<dbReference type="Pfam" id="PF00359">
    <property type="entry name" value="PTS_EIIA_2"/>
    <property type="match status" value="1"/>
</dbReference>
<dbReference type="FunFam" id="3.40.930.10:FF:000009">
    <property type="entry name" value="PTS system, fructose specific IIABC component"/>
    <property type="match status" value="1"/>
</dbReference>
<dbReference type="PANTHER" id="PTHR30505">
    <property type="entry name" value="FRUCTOSE-LIKE PERMEASE"/>
    <property type="match status" value="1"/>
</dbReference>
<evidence type="ECO:0000256" key="3">
    <source>
        <dbReference type="ARBA" id="ARBA00022448"/>
    </source>
</evidence>
<evidence type="ECO:0000259" key="13">
    <source>
        <dbReference type="PROSITE" id="PS51094"/>
    </source>
</evidence>
<dbReference type="PROSITE" id="PS51099">
    <property type="entry name" value="PTS_EIIB_TYPE_2"/>
    <property type="match status" value="1"/>
</dbReference>
<dbReference type="InterPro" id="IPR006327">
    <property type="entry name" value="PTS_IIC_fruc"/>
</dbReference>
<keyword evidence="4" id="KW-1003">Cell membrane</keyword>
<evidence type="ECO:0000256" key="1">
    <source>
        <dbReference type="ARBA" id="ARBA00004429"/>
    </source>
</evidence>
<protein>
    <submittedName>
        <fullName evidence="16">PTS fructose transporter subunit IIC</fullName>
    </submittedName>
</protein>
<evidence type="ECO:0000256" key="2">
    <source>
        <dbReference type="ARBA" id="ARBA00004496"/>
    </source>
</evidence>
<evidence type="ECO:0000256" key="7">
    <source>
        <dbReference type="ARBA" id="ARBA00022679"/>
    </source>
</evidence>